<keyword evidence="1" id="KW-0175">Coiled coil</keyword>
<evidence type="ECO:0000313" key="3">
    <source>
        <dbReference type="Proteomes" id="UP000220158"/>
    </source>
</evidence>
<protein>
    <submittedName>
        <fullName evidence="2">Uncharacterized protein</fullName>
    </submittedName>
</protein>
<reference evidence="2 3" key="1">
    <citation type="submission" date="2015-04" db="EMBL/GenBank/DDBJ databases">
        <authorList>
            <consortium name="Pathogen Informatics"/>
        </authorList>
    </citation>
    <scope>NUCLEOTIDE SEQUENCE [LARGE SCALE GENOMIC DNA]</scope>
    <source>
        <strain evidence="2 3">SGS1</strain>
    </source>
</reference>
<accession>A0A1J1HA82</accession>
<evidence type="ECO:0000256" key="1">
    <source>
        <dbReference type="SAM" id="Coils"/>
    </source>
</evidence>
<organism evidence="2 3">
    <name type="scientific">Plasmodium relictum</name>
    <dbReference type="NCBI Taxonomy" id="85471"/>
    <lineage>
        <taxon>Eukaryota</taxon>
        <taxon>Sar</taxon>
        <taxon>Alveolata</taxon>
        <taxon>Apicomplexa</taxon>
        <taxon>Aconoidasida</taxon>
        <taxon>Haemosporida</taxon>
        <taxon>Plasmodiidae</taxon>
        <taxon>Plasmodium</taxon>
        <taxon>Plasmodium (Haemamoeba)</taxon>
    </lineage>
</organism>
<proteinExistence type="predicted"/>
<keyword evidence="3" id="KW-1185">Reference proteome</keyword>
<name>A0A1J1HA82_PLARL</name>
<evidence type="ECO:0000313" key="2">
    <source>
        <dbReference type="EMBL" id="CRH01424.1"/>
    </source>
</evidence>
<dbReference type="KEGG" id="prel:PRELSG_1230800"/>
<dbReference type="Proteomes" id="UP000220158">
    <property type="component" value="Chromosome 12"/>
</dbReference>
<feature type="coiled-coil region" evidence="1">
    <location>
        <begin position="19"/>
        <end position="46"/>
    </location>
</feature>
<dbReference type="EMBL" id="LN835307">
    <property type="protein sequence ID" value="CRH01424.1"/>
    <property type="molecule type" value="Genomic_DNA"/>
</dbReference>
<gene>
    <name evidence="2" type="ORF">PRELSG_1230800</name>
</gene>
<feature type="coiled-coil region" evidence="1">
    <location>
        <begin position="80"/>
        <end position="107"/>
    </location>
</feature>
<dbReference type="VEuPathDB" id="PlasmoDB:PRELSG_1230800"/>
<dbReference type="OrthoDB" id="370856at2759"/>
<dbReference type="AlphaFoldDB" id="A0A1J1HA82"/>
<sequence>MISHQNDFAGLNSLRTKNINEIAELVKKAKENKKNLNIDCNEEENLKHLKNFAENQGNCFNICKNNLIKRFEKDITEYKNFSYKNNINFNEKNMKNLEKEYKDIEHQLCFYTCARKYSHLLGDNK</sequence>
<dbReference type="GeneID" id="39737552"/>
<dbReference type="RefSeq" id="XP_028534424.1">
    <property type="nucleotide sequence ID" value="XM_028678101.1"/>
</dbReference>